<dbReference type="NCBIfam" id="TIGR00364">
    <property type="entry name" value="7-cyano-7-deazaguanine synthase QueC"/>
    <property type="match status" value="1"/>
</dbReference>
<feature type="binding site" evidence="10">
    <location>
        <position position="208"/>
    </location>
    <ligand>
        <name>Zn(2+)</name>
        <dbReference type="ChEBI" id="CHEBI:29105"/>
    </ligand>
</feature>
<dbReference type="PANTHER" id="PTHR42914:SF1">
    <property type="entry name" value="7-CYANO-7-DEAZAGUANINE SYNTHASE"/>
    <property type="match status" value="1"/>
</dbReference>
<dbReference type="GO" id="GO:0008270">
    <property type="term" value="F:zinc ion binding"/>
    <property type="evidence" value="ECO:0007669"/>
    <property type="project" value="UniProtKB-UniRule"/>
</dbReference>
<feature type="binding site" evidence="10">
    <location>
        <position position="219"/>
    </location>
    <ligand>
        <name>Zn(2+)</name>
        <dbReference type="ChEBI" id="CHEBI:29105"/>
    </ligand>
</feature>
<evidence type="ECO:0000256" key="9">
    <source>
        <dbReference type="ARBA" id="ARBA00047890"/>
    </source>
</evidence>
<dbReference type="Gene3D" id="3.40.50.620">
    <property type="entry name" value="HUPs"/>
    <property type="match status" value="1"/>
</dbReference>
<feature type="binding site" evidence="10">
    <location>
        <position position="222"/>
    </location>
    <ligand>
        <name>Zn(2+)</name>
        <dbReference type="ChEBI" id="CHEBI:29105"/>
    </ligand>
</feature>
<evidence type="ECO:0000256" key="5">
    <source>
        <dbReference type="ARBA" id="ARBA00022833"/>
    </source>
</evidence>
<comment type="caution">
    <text evidence="11">The sequence shown here is derived from an EMBL/GenBank/DDBJ whole genome shotgun (WGS) entry which is preliminary data.</text>
</comment>
<reference evidence="11 12" key="1">
    <citation type="submission" date="2018-08" db="EMBL/GenBank/DDBJ databases">
        <title>Genome analysis of the thermophilic bacterium of the candidate phylum Aminicenantes from deep subsurface aquifer revealed its physiology and ecological role.</title>
        <authorList>
            <person name="Kadnikov V.V."/>
            <person name="Mardanov A.V."/>
            <person name="Beletsky A.V."/>
            <person name="Karnachuk O.V."/>
            <person name="Ravin N.V."/>
        </authorList>
    </citation>
    <scope>NUCLEOTIDE SEQUENCE [LARGE SCALE GENOMIC DNA]</scope>
    <source>
        <strain evidence="11">BY38</strain>
    </source>
</reference>
<name>A0A3E2BNG6_9BACT</name>
<evidence type="ECO:0000313" key="11">
    <source>
        <dbReference type="EMBL" id="RFT16300.1"/>
    </source>
</evidence>
<feature type="binding site" evidence="10">
    <location>
        <position position="216"/>
    </location>
    <ligand>
        <name>Zn(2+)</name>
        <dbReference type="ChEBI" id="CHEBI:29105"/>
    </ligand>
</feature>
<dbReference type="PANTHER" id="PTHR42914">
    <property type="entry name" value="7-CYANO-7-DEAZAGUANINE SYNTHASE"/>
    <property type="match status" value="1"/>
</dbReference>
<dbReference type="Proteomes" id="UP000257323">
    <property type="component" value="Unassembled WGS sequence"/>
</dbReference>
<keyword evidence="3 10" id="KW-0479">Metal-binding</keyword>
<dbReference type="EMBL" id="QUAH01000004">
    <property type="protein sequence ID" value="RFT16300.1"/>
    <property type="molecule type" value="Genomic_DNA"/>
</dbReference>
<dbReference type="EC" id="6.3.4.20" evidence="8 10"/>
<proteinExistence type="inferred from homology"/>
<dbReference type="InterPro" id="IPR018317">
    <property type="entry name" value="QueC"/>
</dbReference>
<organism evidence="11 12">
    <name type="scientific">Candidatus Saccharicenans subterraneus</name>
    <dbReference type="NCBI Taxonomy" id="2508984"/>
    <lineage>
        <taxon>Bacteria</taxon>
        <taxon>Candidatus Aminicenantota</taxon>
        <taxon>Candidatus Aminicenantia</taxon>
        <taxon>Candidatus Aminicenantales</taxon>
        <taxon>Candidatus Saccharicenantaceae</taxon>
        <taxon>Candidatus Saccharicenans</taxon>
    </lineage>
</organism>
<dbReference type="Pfam" id="PF06508">
    <property type="entry name" value="QueC"/>
    <property type="match status" value="1"/>
</dbReference>
<dbReference type="GO" id="GO:0016879">
    <property type="term" value="F:ligase activity, forming carbon-nitrogen bonds"/>
    <property type="evidence" value="ECO:0007669"/>
    <property type="project" value="UniProtKB-UniRule"/>
</dbReference>
<dbReference type="InterPro" id="IPR014729">
    <property type="entry name" value="Rossmann-like_a/b/a_fold"/>
</dbReference>
<dbReference type="GO" id="GO:0005524">
    <property type="term" value="F:ATP binding"/>
    <property type="evidence" value="ECO:0007669"/>
    <property type="project" value="UniProtKB-UniRule"/>
</dbReference>
<dbReference type="SUPFAM" id="SSF52402">
    <property type="entry name" value="Adenine nucleotide alpha hydrolases-like"/>
    <property type="match status" value="1"/>
</dbReference>
<comment type="catalytic activity">
    <reaction evidence="9 10">
        <text>7-carboxy-7-carbaguanine + NH4(+) + 2 ATP = 7-cyano-7-carbaguanine + 2 AMP + 2 diphosphate + 2 H(+)</text>
        <dbReference type="Rhea" id="RHEA:27982"/>
        <dbReference type="ChEBI" id="CHEBI:15378"/>
        <dbReference type="ChEBI" id="CHEBI:28938"/>
        <dbReference type="ChEBI" id="CHEBI:30616"/>
        <dbReference type="ChEBI" id="CHEBI:33019"/>
        <dbReference type="ChEBI" id="CHEBI:45075"/>
        <dbReference type="ChEBI" id="CHEBI:61036"/>
        <dbReference type="ChEBI" id="CHEBI:456215"/>
        <dbReference type="EC" id="6.3.4.20"/>
    </reaction>
</comment>
<evidence type="ECO:0000313" key="12">
    <source>
        <dbReference type="Proteomes" id="UP000257323"/>
    </source>
</evidence>
<gene>
    <name evidence="10" type="primary">queC</name>
    <name evidence="11" type="ORF">OP8BY_1904</name>
</gene>
<keyword evidence="2 10" id="KW-0436">Ligase</keyword>
<keyword evidence="10" id="KW-0671">Queuosine biosynthesis</keyword>
<comment type="cofactor">
    <cofactor evidence="10">
        <name>Zn(2+)</name>
        <dbReference type="ChEBI" id="CHEBI:29105"/>
    </cofactor>
    <text evidence="10">Binds 1 zinc ion per subunit.</text>
</comment>
<keyword evidence="6 10" id="KW-0067">ATP-binding</keyword>
<protein>
    <recommendedName>
        <fullName evidence="8 10">7-cyano-7-deazaguanine synthase</fullName>
        <ecNumber evidence="8 10">6.3.4.20</ecNumber>
    </recommendedName>
    <alternativeName>
        <fullName evidence="10">7-cyano-7-carbaguanine synthase</fullName>
    </alternativeName>
    <alternativeName>
        <fullName evidence="10">PreQ(0) synthase</fullName>
    </alternativeName>
    <alternativeName>
        <fullName evidence="10">Queuosine biosynthesis protein QueC</fullName>
    </alternativeName>
</protein>
<evidence type="ECO:0000256" key="6">
    <source>
        <dbReference type="ARBA" id="ARBA00022840"/>
    </source>
</evidence>
<evidence type="ECO:0000256" key="3">
    <source>
        <dbReference type="ARBA" id="ARBA00022723"/>
    </source>
</evidence>
<dbReference type="UniPathway" id="UPA00391"/>
<comment type="function">
    <text evidence="10">Catalyzes the ATP-dependent conversion of 7-carboxy-7-deazaguanine (CDG) to 7-cyano-7-deazaguanine (preQ(0)).</text>
</comment>
<evidence type="ECO:0000256" key="10">
    <source>
        <dbReference type="HAMAP-Rule" id="MF_01633"/>
    </source>
</evidence>
<dbReference type="GO" id="GO:0008616">
    <property type="term" value="P:tRNA queuosine(34) biosynthetic process"/>
    <property type="evidence" value="ECO:0007669"/>
    <property type="project" value="UniProtKB-UniRule"/>
</dbReference>
<feature type="binding site" evidence="10">
    <location>
        <begin position="25"/>
        <end position="35"/>
    </location>
    <ligand>
        <name>ATP</name>
        <dbReference type="ChEBI" id="CHEBI:30616"/>
    </ligand>
</feature>
<dbReference type="CDD" id="cd01995">
    <property type="entry name" value="QueC-like"/>
    <property type="match status" value="1"/>
</dbReference>
<evidence type="ECO:0000256" key="4">
    <source>
        <dbReference type="ARBA" id="ARBA00022741"/>
    </source>
</evidence>
<evidence type="ECO:0000256" key="7">
    <source>
        <dbReference type="ARBA" id="ARBA00037993"/>
    </source>
</evidence>
<evidence type="ECO:0000256" key="2">
    <source>
        <dbReference type="ARBA" id="ARBA00022598"/>
    </source>
</evidence>
<accession>A0A3E2BNG6</accession>
<sequence>MKRMPRSGHSSAVEISKPRACLVLLSGGIDSTTALHWALRRYGRVQPVIFDYGQRHRVEIEMARKTCARLGLRPRTIKVDLRQVGGSALTDKKLSVPQFKKPEDIKKGLPATYVPFRNGIFISLAAALGESLGIFDIVCGFNVIDSPNYPDTTAAFVRAMNRTINTGTGAIFGQKRFRIIAPFINMKKSEIIRLGLKMGADYSYSITCYAGREVPCLRCSACLLRARAWKEAGQEDHLLARLKKEGKI</sequence>
<keyword evidence="4 10" id="KW-0547">Nucleotide-binding</keyword>
<comment type="pathway">
    <text evidence="1 10">Purine metabolism; 7-cyano-7-deazaguanine biosynthesis.</text>
</comment>
<comment type="similarity">
    <text evidence="7 10">Belongs to the QueC family.</text>
</comment>
<keyword evidence="5 10" id="KW-0862">Zinc</keyword>
<dbReference type="HAMAP" id="MF_01633">
    <property type="entry name" value="QueC"/>
    <property type="match status" value="1"/>
</dbReference>
<evidence type="ECO:0000256" key="1">
    <source>
        <dbReference type="ARBA" id="ARBA00005061"/>
    </source>
</evidence>
<dbReference type="AlphaFoldDB" id="A0A3E2BNG6"/>
<dbReference type="PIRSF" id="PIRSF006293">
    <property type="entry name" value="ExsB"/>
    <property type="match status" value="1"/>
</dbReference>
<evidence type="ECO:0000256" key="8">
    <source>
        <dbReference type="ARBA" id="ARBA00039149"/>
    </source>
</evidence>